<dbReference type="PANTHER" id="PTHR30383">
    <property type="entry name" value="THIOESTERASE 1/PROTEASE 1/LYSOPHOSPHOLIPASE L1"/>
    <property type="match status" value="1"/>
</dbReference>
<keyword evidence="3" id="KW-1185">Reference proteome</keyword>
<dbReference type="InterPro" id="IPR036514">
    <property type="entry name" value="SGNH_hydro_sf"/>
</dbReference>
<dbReference type="PANTHER" id="PTHR30383:SF24">
    <property type="entry name" value="THIOESTERASE 1_PROTEASE 1_LYSOPHOSPHOLIPASE L1"/>
    <property type="match status" value="1"/>
</dbReference>
<gene>
    <name evidence="2" type="ORF">CCR87_04450</name>
</gene>
<dbReference type="Gene3D" id="3.40.50.1110">
    <property type="entry name" value="SGNH hydrolase"/>
    <property type="match status" value="1"/>
</dbReference>
<sequence length="209" mass="21540">MTALALLAVPVAAQDLRLVALGDSLTQGYGLPAEEGFVPVLQAWLRGRGHDVEVINAGVSGDTTAGGLARMDWTLADGPDAMIVALGGNDLLRGIDPAASRANLSGILAAADGAGVPVLLAGLPAPGNYGPDFKRDFEAMYADLAEQWGAIHYPDFLGPIGEKAAAGLSLSDLMQEDRIHPNAEGVRQIVAAIGPEVERLLARTTAPEG</sequence>
<dbReference type="CDD" id="cd01822">
    <property type="entry name" value="Lysophospholipase_L1_like"/>
    <property type="match status" value="1"/>
</dbReference>
<accession>A0A934WII8</accession>
<reference evidence="2" key="1">
    <citation type="submission" date="2017-05" db="EMBL/GenBank/DDBJ databases">
        <authorList>
            <person name="Imhoff J.F."/>
            <person name="Rahn T."/>
            <person name="Kuenzel S."/>
            <person name="Neulinger S.C."/>
        </authorList>
    </citation>
    <scope>NUCLEOTIDE SEQUENCE</scope>
    <source>
        <strain evidence="2">LMG 28126</strain>
    </source>
</reference>
<evidence type="ECO:0000313" key="2">
    <source>
        <dbReference type="EMBL" id="MBK5926608.1"/>
    </source>
</evidence>
<dbReference type="EMBL" id="NHSD01000142">
    <property type="protein sequence ID" value="MBK5926608.1"/>
    <property type="molecule type" value="Genomic_DNA"/>
</dbReference>
<dbReference type="AlphaFoldDB" id="A0A934WII8"/>
<dbReference type="SUPFAM" id="SSF52266">
    <property type="entry name" value="SGNH hydrolase"/>
    <property type="match status" value="1"/>
</dbReference>
<protein>
    <submittedName>
        <fullName evidence="2">Arylesterase</fullName>
    </submittedName>
</protein>
<dbReference type="Proteomes" id="UP000706333">
    <property type="component" value="Unassembled WGS sequence"/>
</dbReference>
<comment type="caution">
    <text evidence="2">The sequence shown here is derived from an EMBL/GenBank/DDBJ whole genome shotgun (WGS) entry which is preliminary data.</text>
</comment>
<reference evidence="2" key="2">
    <citation type="journal article" date="2020" name="Microorganisms">
        <title>Osmotic Adaptation and Compatible Solute Biosynthesis of Phototrophic Bacteria as Revealed from Genome Analyses.</title>
        <authorList>
            <person name="Imhoff J.F."/>
            <person name="Rahn T."/>
            <person name="Kunzel S."/>
            <person name="Keller A."/>
            <person name="Neulinger S.C."/>
        </authorList>
    </citation>
    <scope>NUCLEOTIDE SEQUENCE</scope>
    <source>
        <strain evidence="2">LMG 28126</strain>
    </source>
</reference>
<dbReference type="Pfam" id="PF13472">
    <property type="entry name" value="Lipase_GDSL_2"/>
    <property type="match status" value="1"/>
</dbReference>
<feature type="domain" description="SGNH hydrolase-type esterase" evidence="1">
    <location>
        <begin position="20"/>
        <end position="187"/>
    </location>
</feature>
<organism evidence="2 3">
    <name type="scientific">Rhodobaculum claviforme</name>
    <dbReference type="NCBI Taxonomy" id="1549854"/>
    <lineage>
        <taxon>Bacteria</taxon>
        <taxon>Pseudomonadati</taxon>
        <taxon>Pseudomonadota</taxon>
        <taxon>Alphaproteobacteria</taxon>
        <taxon>Rhodobacterales</taxon>
        <taxon>Paracoccaceae</taxon>
        <taxon>Rhodobaculum</taxon>
    </lineage>
</organism>
<dbReference type="InterPro" id="IPR013830">
    <property type="entry name" value="SGNH_hydro"/>
</dbReference>
<proteinExistence type="predicted"/>
<dbReference type="InterPro" id="IPR051532">
    <property type="entry name" value="Ester_Hydrolysis_Enzymes"/>
</dbReference>
<dbReference type="GO" id="GO:0004622">
    <property type="term" value="F:phosphatidylcholine lysophospholipase activity"/>
    <property type="evidence" value="ECO:0007669"/>
    <property type="project" value="TreeGrafter"/>
</dbReference>
<name>A0A934WII8_9RHOB</name>
<evidence type="ECO:0000313" key="3">
    <source>
        <dbReference type="Proteomes" id="UP000706333"/>
    </source>
</evidence>
<evidence type="ECO:0000259" key="1">
    <source>
        <dbReference type="Pfam" id="PF13472"/>
    </source>
</evidence>